<organism evidence="1 2">
    <name type="scientific">Pelagibacterium lentulum</name>
    <dbReference type="NCBI Taxonomy" id="2029865"/>
    <lineage>
        <taxon>Bacteria</taxon>
        <taxon>Pseudomonadati</taxon>
        <taxon>Pseudomonadota</taxon>
        <taxon>Alphaproteobacteria</taxon>
        <taxon>Hyphomicrobiales</taxon>
        <taxon>Devosiaceae</taxon>
        <taxon>Pelagibacterium</taxon>
    </lineage>
</organism>
<comment type="caution">
    <text evidence="1">The sequence shown here is derived from an EMBL/GenBank/DDBJ whole genome shotgun (WGS) entry which is preliminary data.</text>
</comment>
<protein>
    <submittedName>
        <fullName evidence="1">Uncharacterized protein</fullName>
    </submittedName>
</protein>
<name>A0A916R8N8_9HYPH</name>
<proteinExistence type="predicted"/>
<dbReference type="RefSeq" id="WP_164734995.1">
    <property type="nucleotide sequence ID" value="NZ_BMKB01000002.1"/>
</dbReference>
<gene>
    <name evidence="1" type="ORF">GCM10011499_14600</name>
</gene>
<dbReference type="AlphaFoldDB" id="A0A916R8N8"/>
<accession>A0A916R8N8</accession>
<evidence type="ECO:0000313" key="1">
    <source>
        <dbReference type="EMBL" id="GGA45937.1"/>
    </source>
</evidence>
<sequence length="57" mass="6515">MKIAPIICDHCGEFNVPLRDCDDQYLCAKCADEYDNDPGVIADREFEEAMDSDHDDF</sequence>
<evidence type="ECO:0000313" key="2">
    <source>
        <dbReference type="Proteomes" id="UP000596977"/>
    </source>
</evidence>
<dbReference type="Proteomes" id="UP000596977">
    <property type="component" value="Unassembled WGS sequence"/>
</dbReference>
<dbReference type="EMBL" id="BMKB01000002">
    <property type="protein sequence ID" value="GGA45937.1"/>
    <property type="molecule type" value="Genomic_DNA"/>
</dbReference>
<keyword evidence="2" id="KW-1185">Reference proteome</keyword>
<reference evidence="1 2" key="1">
    <citation type="journal article" date="2014" name="Int. J. Syst. Evol. Microbiol.">
        <title>Complete genome sequence of Corynebacterium casei LMG S-19264T (=DSM 44701T), isolated from a smear-ripened cheese.</title>
        <authorList>
            <consortium name="US DOE Joint Genome Institute (JGI-PGF)"/>
            <person name="Walter F."/>
            <person name="Albersmeier A."/>
            <person name="Kalinowski J."/>
            <person name="Ruckert C."/>
        </authorList>
    </citation>
    <scope>NUCLEOTIDE SEQUENCE [LARGE SCALE GENOMIC DNA]</scope>
    <source>
        <strain evidence="1 2">CGMCC 1.15896</strain>
    </source>
</reference>